<dbReference type="PANTHER" id="PTHR18950:SF0">
    <property type="entry name" value="PROGESTERONE IMMUNOMODULATORY BINDING FACTOR 1"/>
    <property type="match status" value="1"/>
</dbReference>
<feature type="compositionally biased region" description="Polar residues" evidence="2">
    <location>
        <begin position="219"/>
        <end position="244"/>
    </location>
</feature>
<evidence type="ECO:0000313" key="3">
    <source>
        <dbReference type="EMBL" id="OWZ21075.1"/>
    </source>
</evidence>
<evidence type="ECO:0000256" key="2">
    <source>
        <dbReference type="SAM" id="MobiDB-lite"/>
    </source>
</evidence>
<feature type="region of interest" description="Disordered" evidence="2">
    <location>
        <begin position="183"/>
        <end position="244"/>
    </location>
</feature>
<dbReference type="STRING" id="4795.A0A225WTU7"/>
<dbReference type="Proteomes" id="UP000198211">
    <property type="component" value="Unassembled WGS sequence"/>
</dbReference>
<dbReference type="InterPro" id="IPR026205">
    <property type="entry name" value="PIBF1"/>
</dbReference>
<keyword evidence="1" id="KW-0175">Coiled coil</keyword>
<name>A0A225WTU7_9STRA</name>
<evidence type="ECO:0000313" key="4">
    <source>
        <dbReference type="Proteomes" id="UP000198211"/>
    </source>
</evidence>
<dbReference type="GO" id="GO:0060271">
    <property type="term" value="P:cilium assembly"/>
    <property type="evidence" value="ECO:0007669"/>
    <property type="project" value="TreeGrafter"/>
</dbReference>
<dbReference type="GO" id="GO:0005815">
    <property type="term" value="C:microtubule organizing center"/>
    <property type="evidence" value="ECO:0007669"/>
    <property type="project" value="TreeGrafter"/>
</dbReference>
<dbReference type="AlphaFoldDB" id="A0A225WTU7"/>
<organism evidence="3 4">
    <name type="scientific">Phytophthora megakarya</name>
    <dbReference type="NCBI Taxonomy" id="4795"/>
    <lineage>
        <taxon>Eukaryota</taxon>
        <taxon>Sar</taxon>
        <taxon>Stramenopiles</taxon>
        <taxon>Oomycota</taxon>
        <taxon>Peronosporomycetes</taxon>
        <taxon>Peronosporales</taxon>
        <taxon>Peronosporaceae</taxon>
        <taxon>Phytophthora</taxon>
    </lineage>
</organism>
<keyword evidence="4" id="KW-1185">Reference proteome</keyword>
<feature type="coiled-coil region" evidence="1">
    <location>
        <begin position="80"/>
        <end position="177"/>
    </location>
</feature>
<proteinExistence type="predicted"/>
<dbReference type="EMBL" id="NBNE01000261">
    <property type="protein sequence ID" value="OWZ21075.1"/>
    <property type="molecule type" value="Genomic_DNA"/>
</dbReference>
<gene>
    <name evidence="3" type="ORF">PHMEG_0004437</name>
</gene>
<sequence length="244" mass="27733">MDWQVEALKEEFARLETTSTTRITQLEAALEVERNKLKEYELLEIDLDSAVVQTVITTFGAIPTTTKRRFQQSVLLAQKVVKSQREAIALEQKLAEVSSDRERLQQEAEQLKTKLASSHQPQSYLIDKLDRREQELQTAVGRYQETQAQLQQLRAQYQQVQDANASLQQQLQQLLSRRGDLDALKTTVSPPPSIASKMTRPPTPQHHEDDLSTGRPPSEVSNASSISSTPKWYTKLRSSPHQTQ</sequence>
<reference evidence="4" key="1">
    <citation type="submission" date="2017-03" db="EMBL/GenBank/DDBJ databases">
        <title>Phytopthora megakarya and P. palmivora, two closely related causual agents of cacao black pod achieved similar genome size and gene model numbers by different mechanisms.</title>
        <authorList>
            <person name="Ali S."/>
            <person name="Shao J."/>
            <person name="Larry D.J."/>
            <person name="Kronmiller B."/>
            <person name="Shen D."/>
            <person name="Strem M.D."/>
            <person name="Melnick R.L."/>
            <person name="Guiltinan M.J."/>
            <person name="Tyler B.M."/>
            <person name="Meinhardt L.W."/>
            <person name="Bailey B.A."/>
        </authorList>
    </citation>
    <scope>NUCLEOTIDE SEQUENCE [LARGE SCALE GENOMIC DNA]</scope>
    <source>
        <strain evidence="4">zdho120</strain>
    </source>
</reference>
<accession>A0A225WTU7</accession>
<dbReference type="OrthoDB" id="299638at2759"/>
<protein>
    <submittedName>
        <fullName evidence="3">Uncharacterized protein</fullName>
    </submittedName>
</protein>
<dbReference type="PANTHER" id="PTHR18950">
    <property type="entry name" value="PROGESTERONE-INDUCED BLOCKING FACTOR 1"/>
    <property type="match status" value="1"/>
</dbReference>
<comment type="caution">
    <text evidence="3">The sequence shown here is derived from an EMBL/GenBank/DDBJ whole genome shotgun (WGS) entry which is preliminary data.</text>
</comment>
<evidence type="ECO:0000256" key="1">
    <source>
        <dbReference type="SAM" id="Coils"/>
    </source>
</evidence>